<keyword evidence="2" id="KW-1185">Reference proteome</keyword>
<organism evidence="1 2">
    <name type="scientific">Metallosphaera tengchongensis</name>
    <dbReference type="NCBI Taxonomy" id="1532350"/>
    <lineage>
        <taxon>Archaea</taxon>
        <taxon>Thermoproteota</taxon>
        <taxon>Thermoprotei</taxon>
        <taxon>Sulfolobales</taxon>
        <taxon>Sulfolobaceae</taxon>
        <taxon>Metallosphaera</taxon>
    </lineage>
</organism>
<reference evidence="1 2" key="1">
    <citation type="submission" date="2020-02" db="EMBL/GenBank/DDBJ databases">
        <title>Comparative genome analysis reveals the metabolism and evolution of the thermophilic archaeal genus Metallosphaera.</title>
        <authorList>
            <person name="Jiang C."/>
        </authorList>
    </citation>
    <scope>NUCLEOTIDE SEQUENCE [LARGE SCALE GENOMIC DNA]</scope>
    <source>
        <strain evidence="1 2">Ric-A</strain>
    </source>
</reference>
<protein>
    <submittedName>
        <fullName evidence="1">Uncharacterized protein</fullName>
    </submittedName>
</protein>
<sequence length="67" mass="7641">MSEILINESELSSYLERVKGEQKVKIIVGKALITSCIPVIKKYNYALVDAEDLPNDYFKLTLEYRGS</sequence>
<dbReference type="KEGG" id="mten:GWK48_08095"/>
<evidence type="ECO:0000313" key="2">
    <source>
        <dbReference type="Proteomes" id="UP000509301"/>
    </source>
</evidence>
<name>A0A6N0NZ36_9CREN</name>
<proteinExistence type="predicted"/>
<gene>
    <name evidence="1" type="ORF">GWK48_08095</name>
</gene>
<dbReference type="OrthoDB" id="36069at2157"/>
<dbReference type="RefSeq" id="WP_174631231.1">
    <property type="nucleotide sequence ID" value="NZ_CP049074.1"/>
</dbReference>
<dbReference type="Proteomes" id="UP000509301">
    <property type="component" value="Chromosome"/>
</dbReference>
<accession>A0A6N0NZ36</accession>
<dbReference type="GeneID" id="55641900"/>
<dbReference type="EMBL" id="CP049074">
    <property type="protein sequence ID" value="QKR00340.1"/>
    <property type="molecule type" value="Genomic_DNA"/>
</dbReference>
<dbReference type="AlphaFoldDB" id="A0A6N0NZ36"/>
<evidence type="ECO:0000313" key="1">
    <source>
        <dbReference type="EMBL" id="QKR00340.1"/>
    </source>
</evidence>